<name>A0A8H6V578_9EURO</name>
<reference evidence="1" key="1">
    <citation type="submission" date="2020-06" db="EMBL/GenBank/DDBJ databases">
        <title>Draft genome sequences of strains closely related to Aspergillus parafelis and Aspergillus hiratsukae.</title>
        <authorList>
            <person name="Dos Santos R.A.C."/>
            <person name="Rivero-Menendez O."/>
            <person name="Steenwyk J.L."/>
            <person name="Mead M.E."/>
            <person name="Goldman G.H."/>
            <person name="Alastruey-Izquierdo A."/>
            <person name="Rokas A."/>
        </authorList>
    </citation>
    <scope>NUCLEOTIDE SEQUENCE</scope>
    <source>
        <strain evidence="1">CNM-CM5623</strain>
    </source>
</reference>
<accession>A0A8H6V578</accession>
<gene>
    <name evidence="1" type="ORF">CNMCM5623_006928</name>
</gene>
<dbReference type="Proteomes" id="UP000654922">
    <property type="component" value="Unassembled WGS sequence"/>
</dbReference>
<comment type="caution">
    <text evidence="1">The sequence shown here is derived from an EMBL/GenBank/DDBJ whole genome shotgun (WGS) entry which is preliminary data.</text>
</comment>
<protein>
    <submittedName>
        <fullName evidence="1">Uncharacterized protein</fullName>
    </submittedName>
</protein>
<evidence type="ECO:0000313" key="2">
    <source>
        <dbReference type="Proteomes" id="UP000654922"/>
    </source>
</evidence>
<proteinExistence type="predicted"/>
<sequence length="135" mass="13803">MVRRTRRDIVRPLAARLALRHQLPQAFFVCDPEAGGVQAYVCPHQPRQLDVAYLVITGVRPIDPVFLDEAGGEAGAGGSGGDLAGVVGLDAADGDEGCGVCGEGVGEQVLEFAGFVAAVGEGGVEVLAFRVDGGV</sequence>
<evidence type="ECO:0000313" key="1">
    <source>
        <dbReference type="EMBL" id="KAF7174320.1"/>
    </source>
</evidence>
<dbReference type="AlphaFoldDB" id="A0A8H6V578"/>
<organism evidence="1 2">
    <name type="scientific">Aspergillus felis</name>
    <dbReference type="NCBI Taxonomy" id="1287682"/>
    <lineage>
        <taxon>Eukaryota</taxon>
        <taxon>Fungi</taxon>
        <taxon>Dikarya</taxon>
        <taxon>Ascomycota</taxon>
        <taxon>Pezizomycotina</taxon>
        <taxon>Eurotiomycetes</taxon>
        <taxon>Eurotiomycetidae</taxon>
        <taxon>Eurotiales</taxon>
        <taxon>Aspergillaceae</taxon>
        <taxon>Aspergillus</taxon>
        <taxon>Aspergillus subgen. Fumigati</taxon>
    </lineage>
</organism>
<dbReference type="EMBL" id="JACBAE010000974">
    <property type="protein sequence ID" value="KAF7174320.1"/>
    <property type="molecule type" value="Genomic_DNA"/>
</dbReference>